<evidence type="ECO:0000256" key="7">
    <source>
        <dbReference type="PIRNR" id="PIRNR036365"/>
    </source>
</evidence>
<dbReference type="EMBL" id="CATQJL010000112">
    <property type="protein sequence ID" value="CAJ0592618.1"/>
    <property type="molecule type" value="Genomic_DNA"/>
</dbReference>
<name>A0AA36DRR3_CYLNA</name>
<organism evidence="11 12">
    <name type="scientific">Cylicocyclus nassatus</name>
    <name type="common">Nematode worm</name>
    <dbReference type="NCBI Taxonomy" id="53992"/>
    <lineage>
        <taxon>Eukaryota</taxon>
        <taxon>Metazoa</taxon>
        <taxon>Ecdysozoa</taxon>
        <taxon>Nematoda</taxon>
        <taxon>Chromadorea</taxon>
        <taxon>Rhabditida</taxon>
        <taxon>Rhabditina</taxon>
        <taxon>Rhabditomorpha</taxon>
        <taxon>Strongyloidea</taxon>
        <taxon>Strongylidae</taxon>
        <taxon>Cylicocyclus</taxon>
    </lineage>
</organism>
<evidence type="ECO:0000256" key="3">
    <source>
        <dbReference type="ARBA" id="ARBA00022536"/>
    </source>
</evidence>
<keyword evidence="3" id="KW-0245">EGF-like domain</keyword>
<keyword evidence="4 7" id="KW-0732">Signal</keyword>
<keyword evidence="12" id="KW-1185">Reference proteome</keyword>
<evidence type="ECO:0000256" key="8">
    <source>
        <dbReference type="PROSITE-ProRule" id="PRU01211"/>
    </source>
</evidence>
<gene>
    <name evidence="11" type="ORF">CYNAS_LOCUS4601</name>
</gene>
<feature type="active site" evidence="8">
    <location>
        <position position="226"/>
    </location>
</feature>
<dbReference type="InterPro" id="IPR001506">
    <property type="entry name" value="Peptidase_M12A"/>
</dbReference>
<protein>
    <recommendedName>
        <fullName evidence="7">Zinc metalloproteinase</fullName>
    </recommendedName>
</protein>
<comment type="subcellular location">
    <subcellularLocation>
        <location evidence="1 7">Secreted</location>
    </subcellularLocation>
</comment>
<comment type="caution">
    <text evidence="11">The sequence shown here is derived from an EMBL/GenBank/DDBJ whole genome shotgun (WGS) entry which is preliminary data.</text>
</comment>
<feature type="binding site" evidence="8">
    <location>
        <position position="235"/>
    </location>
    <ligand>
        <name>Zn(2+)</name>
        <dbReference type="ChEBI" id="CHEBI:29105"/>
        <note>catalytic</note>
    </ligand>
</feature>
<keyword evidence="8 9" id="KW-0378">Hydrolase</keyword>
<dbReference type="AlphaFoldDB" id="A0AA36DRR3"/>
<evidence type="ECO:0000256" key="9">
    <source>
        <dbReference type="RuleBase" id="RU361183"/>
    </source>
</evidence>
<proteinExistence type="predicted"/>
<feature type="chain" id="PRO_5041487237" description="Zinc metalloproteinase" evidence="7 9">
    <location>
        <begin position="18"/>
        <end position="499"/>
    </location>
</feature>
<dbReference type="PRINTS" id="PR00480">
    <property type="entry name" value="ASTACIN"/>
</dbReference>
<dbReference type="InterPro" id="IPR024079">
    <property type="entry name" value="MetalloPept_cat_dom_sf"/>
</dbReference>
<feature type="domain" description="Peptidase M12A" evidence="10">
    <location>
        <begin position="131"/>
        <end position="328"/>
    </location>
</feature>
<keyword evidence="8 9" id="KW-0645">Protease</keyword>
<dbReference type="PANTHER" id="PTHR10127">
    <property type="entry name" value="DISCOIDIN, CUB, EGF, LAMININ , AND ZINC METALLOPROTEASE DOMAIN CONTAINING"/>
    <property type="match status" value="1"/>
</dbReference>
<dbReference type="GO" id="GO:0018996">
    <property type="term" value="P:molting cycle, collagen and cuticulin-based cuticle"/>
    <property type="evidence" value="ECO:0007669"/>
    <property type="project" value="InterPro"/>
</dbReference>
<dbReference type="Proteomes" id="UP001176961">
    <property type="component" value="Unassembled WGS sequence"/>
</dbReference>
<evidence type="ECO:0000259" key="10">
    <source>
        <dbReference type="PROSITE" id="PS51864"/>
    </source>
</evidence>
<dbReference type="CDD" id="cd04280">
    <property type="entry name" value="ZnMc_astacin_like"/>
    <property type="match status" value="1"/>
</dbReference>
<comment type="caution">
    <text evidence="8">Lacks conserved residue(s) required for the propagation of feature annotation.</text>
</comment>
<dbReference type="GO" id="GO:0004222">
    <property type="term" value="F:metalloendopeptidase activity"/>
    <property type="evidence" value="ECO:0007669"/>
    <property type="project" value="UniProtKB-UniRule"/>
</dbReference>
<sequence>MKSFLMFLLCSTWRTTANLTETVQHLDEIHVSLNKHELLSQRERLQEHEGDILKSLELSPQRQATLDRIERETPKVVERHFRAVGDTIQEINKHTRVGDLLYQGDMVLLPHQWSDVIHTVVNNATDRKKRQAVNIDTQATAIWKNGHVAYSFHSNTSARIRKLFIKGISAWQQSTCLTFYEDYHASERVEVIDYDDGCWSNVGNIHKVQKISLGEGCDLINTVMHELGHTLGFFHTQSRNDRDLYIVLVLDNIEKGEEVQFGKESRARNENYGIPYDYGSIMHYGSRSFSDNDEHVIVPIDKLYIETLGSPFIAFYELLMMNRLYSCLGKRIPKGCGKELKATTKYLEFTDSVGYTGVKHANQMEDFMMCHYWIKAPRGRKVEIRIKSFTPDNIAVDGCFLAGFEIKTQKDQALTGYRYCSSAYKNRTFISHSNIVPIITYSRAWKIKTTLEYRLGDSLRNGLSFCFSITHFSLKSATAKQRMIWIMPSHHKCLVDENC</sequence>
<keyword evidence="6" id="KW-0325">Glycoprotein</keyword>
<evidence type="ECO:0000313" key="11">
    <source>
        <dbReference type="EMBL" id="CAJ0592618.1"/>
    </source>
</evidence>
<dbReference type="InterPro" id="IPR035914">
    <property type="entry name" value="Sperma_CUB_dom_sf"/>
</dbReference>
<dbReference type="Gene3D" id="3.40.390.10">
    <property type="entry name" value="Collagenase (Catalytic Domain)"/>
    <property type="match status" value="1"/>
</dbReference>
<dbReference type="PANTHER" id="PTHR10127:SF891">
    <property type="entry name" value="ZINC METALLOPROTEINASE NAS-29"/>
    <property type="match status" value="1"/>
</dbReference>
<dbReference type="PROSITE" id="PS51864">
    <property type="entry name" value="ASTACIN"/>
    <property type="match status" value="1"/>
</dbReference>
<accession>A0AA36DRR3</accession>
<evidence type="ECO:0000313" key="12">
    <source>
        <dbReference type="Proteomes" id="UP001176961"/>
    </source>
</evidence>
<dbReference type="SUPFAM" id="SSF49854">
    <property type="entry name" value="Spermadhesin, CUB domain"/>
    <property type="match status" value="1"/>
</dbReference>
<feature type="binding site" evidence="8">
    <location>
        <position position="225"/>
    </location>
    <ligand>
        <name>Zn(2+)</name>
        <dbReference type="ChEBI" id="CHEBI:29105"/>
        <note>catalytic</note>
    </ligand>
</feature>
<reference evidence="11" key="1">
    <citation type="submission" date="2023-07" db="EMBL/GenBank/DDBJ databases">
        <authorList>
            <consortium name="CYATHOMIX"/>
        </authorList>
    </citation>
    <scope>NUCLEOTIDE SEQUENCE</scope>
    <source>
        <strain evidence="11">N/A</strain>
    </source>
</reference>
<dbReference type="GO" id="GO:0005576">
    <property type="term" value="C:extracellular region"/>
    <property type="evidence" value="ECO:0007669"/>
    <property type="project" value="UniProtKB-SubCell"/>
</dbReference>
<dbReference type="GO" id="GO:0008270">
    <property type="term" value="F:zinc ion binding"/>
    <property type="evidence" value="ECO:0007669"/>
    <property type="project" value="UniProtKB-UniRule"/>
</dbReference>
<dbReference type="SMART" id="SM00235">
    <property type="entry name" value="ZnMc"/>
    <property type="match status" value="1"/>
</dbReference>
<keyword evidence="8 9" id="KW-0482">Metalloprotease</keyword>
<dbReference type="SUPFAM" id="SSF55486">
    <property type="entry name" value="Metalloproteases ('zincins'), catalytic domain"/>
    <property type="match status" value="1"/>
</dbReference>
<keyword evidence="8 9" id="KW-0862">Zinc</keyword>
<dbReference type="GO" id="GO:0006508">
    <property type="term" value="P:proteolysis"/>
    <property type="evidence" value="ECO:0007669"/>
    <property type="project" value="UniProtKB-KW"/>
</dbReference>
<evidence type="ECO:0000256" key="6">
    <source>
        <dbReference type="ARBA" id="ARBA00023180"/>
    </source>
</evidence>
<evidence type="ECO:0000256" key="1">
    <source>
        <dbReference type="ARBA" id="ARBA00004613"/>
    </source>
</evidence>
<dbReference type="InterPro" id="IPR006026">
    <property type="entry name" value="Peptidase_Metallo"/>
</dbReference>
<keyword evidence="2 7" id="KW-0964">Secreted</keyword>
<dbReference type="Pfam" id="PF01400">
    <property type="entry name" value="Astacin"/>
    <property type="match status" value="1"/>
</dbReference>
<evidence type="ECO:0000256" key="5">
    <source>
        <dbReference type="ARBA" id="ARBA00023157"/>
    </source>
</evidence>
<dbReference type="InterPro" id="IPR017050">
    <property type="entry name" value="Metallopeptidase_nem"/>
</dbReference>
<evidence type="ECO:0000256" key="4">
    <source>
        <dbReference type="ARBA" id="ARBA00022729"/>
    </source>
</evidence>
<keyword evidence="5" id="KW-1015">Disulfide bond</keyword>
<evidence type="ECO:0000256" key="2">
    <source>
        <dbReference type="ARBA" id="ARBA00022525"/>
    </source>
</evidence>
<dbReference type="Gene3D" id="2.60.120.290">
    <property type="entry name" value="Spermadhesin, CUB domain"/>
    <property type="match status" value="1"/>
</dbReference>
<feature type="signal peptide" evidence="7 9">
    <location>
        <begin position="1"/>
        <end position="17"/>
    </location>
</feature>
<dbReference type="PIRSF" id="PIRSF036365">
    <property type="entry name" value="Astacin_nematoda"/>
    <property type="match status" value="1"/>
</dbReference>
<keyword evidence="8 9" id="KW-0479">Metal-binding</keyword>
<feature type="binding site" evidence="8">
    <location>
        <position position="229"/>
    </location>
    <ligand>
        <name>Zn(2+)</name>
        <dbReference type="ChEBI" id="CHEBI:29105"/>
        <note>catalytic</note>
    </ligand>
</feature>
<comment type="cofactor">
    <cofactor evidence="8 9">
        <name>Zn(2+)</name>
        <dbReference type="ChEBI" id="CHEBI:29105"/>
    </cofactor>
    <text evidence="8 9">Binds 1 zinc ion per subunit.</text>
</comment>
<dbReference type="InterPro" id="IPR034035">
    <property type="entry name" value="Astacin-like_dom"/>
</dbReference>